<organism evidence="1">
    <name type="scientific">Davidia involucrata</name>
    <name type="common">Dove tree</name>
    <dbReference type="NCBI Taxonomy" id="16924"/>
    <lineage>
        <taxon>Eukaryota</taxon>
        <taxon>Viridiplantae</taxon>
        <taxon>Streptophyta</taxon>
        <taxon>Embryophyta</taxon>
        <taxon>Tracheophyta</taxon>
        <taxon>Spermatophyta</taxon>
        <taxon>Magnoliopsida</taxon>
        <taxon>eudicotyledons</taxon>
        <taxon>Gunneridae</taxon>
        <taxon>Pentapetalae</taxon>
        <taxon>asterids</taxon>
        <taxon>Cornales</taxon>
        <taxon>Nyssaceae</taxon>
        <taxon>Davidia</taxon>
    </lineage>
</organism>
<dbReference type="PANTHER" id="PTHR33116">
    <property type="entry name" value="REVERSE TRANSCRIPTASE ZINC-BINDING DOMAIN-CONTAINING PROTEIN-RELATED-RELATED"/>
    <property type="match status" value="1"/>
</dbReference>
<sequence length="365" mass="42151">MEAFSGILNWNIKNQGFSFHPKCEKLEISHLCFADDLFILCGADVISAITIKDSLEELNQRAGLSPNAQKCQVFFSGVAASVKLDICHILNMKEGFFPVKYLGVPRISSRLSSKECKELVEKIAKRIHSWVNRSLSYAGRLQLILSILYSIQVYWSSLFILPKGVLKEIERMMSNFLWSRSDLKSNKNKVAWAALCTPKNEGGLGIKRLVDWNKASMLRHIWSICTSKESLWVIWCHTYILKGRSFWVINMQVEMSWTWKKILKLRPTAKKFISSKLGNGENTFLWFDSWLPRGSLVDRFGENIMYALNSSPIAKIFSVGEKGWWRWFPTGRRRWSIDITSKVMKIIRLIPHDFVLNPNKDDSIM</sequence>
<proteinExistence type="predicted"/>
<gene>
    <name evidence="1" type="ORF">Din_039808</name>
</gene>
<accession>A0A5B7BNK9</accession>
<name>A0A5B7BNK9_DAVIN</name>
<dbReference type="PANTHER" id="PTHR33116:SF78">
    <property type="entry name" value="OS12G0587133 PROTEIN"/>
    <property type="match status" value="1"/>
</dbReference>
<evidence type="ECO:0008006" key="2">
    <source>
        <dbReference type="Google" id="ProtNLM"/>
    </source>
</evidence>
<dbReference type="AlphaFoldDB" id="A0A5B7BNK9"/>
<protein>
    <recommendedName>
        <fullName evidence="2">Reverse transcriptase domain-containing protein</fullName>
    </recommendedName>
</protein>
<reference evidence="1" key="1">
    <citation type="submission" date="2019-08" db="EMBL/GenBank/DDBJ databases">
        <title>Reference gene set and small RNA set construction with multiple tissues from Davidia involucrata Baill.</title>
        <authorList>
            <person name="Yang H."/>
            <person name="Zhou C."/>
            <person name="Li G."/>
            <person name="Wang J."/>
            <person name="Gao P."/>
            <person name="Wang M."/>
            <person name="Wang R."/>
            <person name="Zhao Y."/>
        </authorList>
    </citation>
    <scope>NUCLEOTIDE SEQUENCE</scope>
    <source>
        <tissue evidence="1">Mixed with DoveR01_LX</tissue>
    </source>
</reference>
<dbReference type="EMBL" id="GHES01039808">
    <property type="protein sequence ID" value="MPA70367.1"/>
    <property type="molecule type" value="Transcribed_RNA"/>
</dbReference>
<evidence type="ECO:0000313" key="1">
    <source>
        <dbReference type="EMBL" id="MPA70367.1"/>
    </source>
</evidence>